<feature type="domain" description="HTH merR-type" evidence="4">
    <location>
        <begin position="21"/>
        <end position="93"/>
    </location>
</feature>
<evidence type="ECO:0000256" key="1">
    <source>
        <dbReference type="ARBA" id="ARBA00023125"/>
    </source>
</evidence>
<organism evidence="5">
    <name type="scientific">Thermogemmatispora argillosa</name>
    <dbReference type="NCBI Taxonomy" id="2045280"/>
    <lineage>
        <taxon>Bacteria</taxon>
        <taxon>Bacillati</taxon>
        <taxon>Chloroflexota</taxon>
        <taxon>Ktedonobacteria</taxon>
        <taxon>Thermogemmatisporales</taxon>
        <taxon>Thermogemmatisporaceae</taxon>
        <taxon>Thermogemmatispora</taxon>
    </lineage>
</organism>
<dbReference type="GO" id="GO:0003677">
    <property type="term" value="F:DNA binding"/>
    <property type="evidence" value="ECO:0007669"/>
    <property type="project" value="UniProtKB-KW"/>
</dbReference>
<dbReference type="SUPFAM" id="SSF46955">
    <property type="entry name" value="Putative DNA-binding domain"/>
    <property type="match status" value="1"/>
</dbReference>
<dbReference type="SMART" id="SM00422">
    <property type="entry name" value="HTH_MERR"/>
    <property type="match status" value="1"/>
</dbReference>
<gene>
    <name evidence="5" type="ORF">KTA_38200</name>
</gene>
<keyword evidence="2" id="KW-0175">Coiled coil</keyword>
<dbReference type="GO" id="GO:0003700">
    <property type="term" value="F:DNA-binding transcription factor activity"/>
    <property type="evidence" value="ECO:0007669"/>
    <property type="project" value="InterPro"/>
</dbReference>
<feature type="compositionally biased region" description="Low complexity" evidence="3">
    <location>
        <begin position="183"/>
        <end position="193"/>
    </location>
</feature>
<dbReference type="Gene3D" id="1.10.1660.10">
    <property type="match status" value="1"/>
</dbReference>
<proteinExistence type="predicted"/>
<dbReference type="EMBL" id="AP019377">
    <property type="protein sequence ID" value="BBH95621.1"/>
    <property type="molecule type" value="Genomic_DNA"/>
</dbReference>
<sequence>MKRRSRPTARGPSEPRDTIHKYTIGVVSELLGLPPHMLRRYGGELEKAGLLEPARQSGKNRLYSDNDLAILEEVAELYEQGVNAVGIRYIMQIRKHVRVLQQEIQEAREAQMRAENALREMRRLFEVLGLGEVGEGSGVRIEVRRALSEQAGGSEQHSTQETESGKADAAGQPSHPLARIRLAQADQHAAAADPAERAVGSESARE</sequence>
<dbReference type="PANTHER" id="PTHR30204:SF58">
    <property type="entry name" value="HTH-TYPE TRANSCRIPTIONAL REGULATOR YFMP"/>
    <property type="match status" value="1"/>
</dbReference>
<dbReference type="Pfam" id="PF13411">
    <property type="entry name" value="MerR_1"/>
    <property type="match status" value="1"/>
</dbReference>
<name>A0A455T849_9CHLR</name>
<evidence type="ECO:0000256" key="2">
    <source>
        <dbReference type="SAM" id="Coils"/>
    </source>
</evidence>
<dbReference type="AlphaFoldDB" id="A0A455T849"/>
<feature type="region of interest" description="Disordered" evidence="3">
    <location>
        <begin position="148"/>
        <end position="206"/>
    </location>
</feature>
<evidence type="ECO:0000256" key="3">
    <source>
        <dbReference type="SAM" id="MobiDB-lite"/>
    </source>
</evidence>
<accession>A0A455T849</accession>
<protein>
    <recommendedName>
        <fullName evidence="4">HTH merR-type domain-containing protein</fullName>
    </recommendedName>
</protein>
<dbReference type="InterPro" id="IPR009061">
    <property type="entry name" value="DNA-bd_dom_put_sf"/>
</dbReference>
<dbReference type="InterPro" id="IPR047057">
    <property type="entry name" value="MerR_fam"/>
</dbReference>
<evidence type="ECO:0000259" key="4">
    <source>
        <dbReference type="PROSITE" id="PS50937"/>
    </source>
</evidence>
<feature type="coiled-coil region" evidence="2">
    <location>
        <begin position="90"/>
        <end position="127"/>
    </location>
</feature>
<keyword evidence="1" id="KW-0238">DNA-binding</keyword>
<dbReference type="PROSITE" id="PS50937">
    <property type="entry name" value="HTH_MERR_2"/>
    <property type="match status" value="1"/>
</dbReference>
<dbReference type="PANTHER" id="PTHR30204">
    <property type="entry name" value="REDOX-CYCLING DRUG-SENSING TRANSCRIPTIONAL ACTIVATOR SOXR"/>
    <property type="match status" value="1"/>
</dbReference>
<dbReference type="InterPro" id="IPR000551">
    <property type="entry name" value="MerR-type_HTH_dom"/>
</dbReference>
<reference evidence="5" key="1">
    <citation type="submission" date="2018-12" db="EMBL/GenBank/DDBJ databases">
        <title>Novel natural products biosynthetic potential of the class Ktedonobacteria.</title>
        <authorList>
            <person name="Zheng Y."/>
            <person name="Saitou A."/>
            <person name="Wang C.M."/>
            <person name="Toyoda A."/>
            <person name="Minakuchi Y."/>
            <person name="Sekiguchi Y."/>
            <person name="Ueda K."/>
            <person name="Takano H."/>
            <person name="Sakai Y."/>
            <person name="Yokota A."/>
            <person name="Yabe S."/>
        </authorList>
    </citation>
    <scope>NUCLEOTIDE SEQUENCE</scope>
    <source>
        <strain evidence="5">A3-2</strain>
    </source>
</reference>
<evidence type="ECO:0000313" key="5">
    <source>
        <dbReference type="EMBL" id="BBH95621.1"/>
    </source>
</evidence>